<organism evidence="1 2">
    <name type="scientific">Alternaria panax</name>
    <dbReference type="NCBI Taxonomy" id="48097"/>
    <lineage>
        <taxon>Eukaryota</taxon>
        <taxon>Fungi</taxon>
        <taxon>Dikarya</taxon>
        <taxon>Ascomycota</taxon>
        <taxon>Pezizomycotina</taxon>
        <taxon>Dothideomycetes</taxon>
        <taxon>Pleosporomycetidae</taxon>
        <taxon>Pleosporales</taxon>
        <taxon>Pleosporineae</taxon>
        <taxon>Pleosporaceae</taxon>
        <taxon>Alternaria</taxon>
        <taxon>Alternaria sect. Panax</taxon>
    </lineage>
</organism>
<dbReference type="EMBL" id="JAANER010000001">
    <property type="protein sequence ID" value="KAG9196252.1"/>
    <property type="molecule type" value="Genomic_DNA"/>
</dbReference>
<dbReference type="AlphaFoldDB" id="A0AAD4NVI7"/>
<evidence type="ECO:0000313" key="2">
    <source>
        <dbReference type="Proteomes" id="UP001199106"/>
    </source>
</evidence>
<dbReference type="Proteomes" id="UP001199106">
    <property type="component" value="Unassembled WGS sequence"/>
</dbReference>
<comment type="caution">
    <text evidence="1">The sequence shown here is derived from an EMBL/GenBank/DDBJ whole genome shotgun (WGS) entry which is preliminary data.</text>
</comment>
<keyword evidence="2" id="KW-1185">Reference proteome</keyword>
<reference evidence="1" key="1">
    <citation type="submission" date="2021-07" db="EMBL/GenBank/DDBJ databases">
        <title>Genome Resource of American Ginseng Black Spot Pathogen Alternaria panax.</title>
        <authorList>
            <person name="Qiu C."/>
            <person name="Wang W."/>
            <person name="Liu Z."/>
        </authorList>
    </citation>
    <scope>NUCLEOTIDE SEQUENCE</scope>
    <source>
        <strain evidence="1">BNCC115425</strain>
    </source>
</reference>
<accession>A0AAD4NVI7</accession>
<gene>
    <name evidence="1" type="ORF">G6011_01373</name>
</gene>
<sequence length="277" mass="29929">MARYILNVAAGGRRASLLVVLSPSQVSSVLHDSVKSRLPALATKLGLTDAKQSQIALNLNAEDGPMLDLEDLLSDVLPDLQRECNCSLARTVDETATLNINGTGDYDALRTAILVHSNNIVVAIPADDIKLSTIERATKAHMEHTLKQNLASKWTNIVSGVKDTTTERSEDSGYLKAPVIAVCSENCHSHRQGQDRDADDLAAQQGLVVGVHTPECPLEITAHNADITIEAAGLEDCAVSGALNIYVVQRWTLGQIERIDQGKASIFKKSEAWKHHV</sequence>
<proteinExistence type="predicted"/>
<protein>
    <submittedName>
        <fullName evidence="1">Uncharacterized protein</fullName>
    </submittedName>
</protein>
<evidence type="ECO:0000313" key="1">
    <source>
        <dbReference type="EMBL" id="KAG9196252.1"/>
    </source>
</evidence>
<name>A0AAD4NVI7_9PLEO</name>